<keyword evidence="2" id="KW-0645">Protease</keyword>
<dbReference type="PROSITE" id="PS50994">
    <property type="entry name" value="INTEGRASE"/>
    <property type="match status" value="1"/>
</dbReference>
<keyword evidence="3" id="KW-0808">Transferase</keyword>
<dbReference type="Pfam" id="PF00665">
    <property type="entry name" value="rve"/>
    <property type="match status" value="1"/>
</dbReference>
<dbReference type="PROSITE" id="PS50158">
    <property type="entry name" value="ZF_CCHC"/>
    <property type="match status" value="1"/>
</dbReference>
<dbReference type="Pfam" id="PF00098">
    <property type="entry name" value="zf-CCHC"/>
    <property type="match status" value="1"/>
</dbReference>
<evidence type="ECO:0000259" key="14">
    <source>
        <dbReference type="PROSITE" id="PS50994"/>
    </source>
</evidence>
<dbReference type="FunFam" id="1.10.340.70:FF:000001">
    <property type="entry name" value="Retrovirus-related Pol polyprotein from transposon gypsy-like Protein"/>
    <property type="match status" value="1"/>
</dbReference>
<dbReference type="CDD" id="cd00303">
    <property type="entry name" value="retropepsin_like"/>
    <property type="match status" value="1"/>
</dbReference>
<evidence type="ECO:0000256" key="9">
    <source>
        <dbReference type="PROSITE-ProRule" id="PRU00047"/>
    </source>
</evidence>
<feature type="coiled-coil region" evidence="10">
    <location>
        <begin position="1642"/>
        <end position="1669"/>
    </location>
</feature>
<reference evidence="16" key="1">
    <citation type="submission" date="2022-11" db="UniProtKB">
        <authorList>
            <consortium name="WormBaseParasite"/>
        </authorList>
    </citation>
    <scope>IDENTIFICATION</scope>
</reference>
<dbReference type="Gene3D" id="3.10.10.10">
    <property type="entry name" value="HIV Type 1 Reverse Transcriptase, subunit A, domain 1"/>
    <property type="match status" value="1"/>
</dbReference>
<name>A0A914VEK8_9BILA</name>
<organism evidence="15 16">
    <name type="scientific">Plectus sambesii</name>
    <dbReference type="NCBI Taxonomy" id="2011161"/>
    <lineage>
        <taxon>Eukaryota</taxon>
        <taxon>Metazoa</taxon>
        <taxon>Ecdysozoa</taxon>
        <taxon>Nematoda</taxon>
        <taxon>Chromadorea</taxon>
        <taxon>Plectida</taxon>
        <taxon>Plectina</taxon>
        <taxon>Plectoidea</taxon>
        <taxon>Plectidae</taxon>
        <taxon>Plectus</taxon>
    </lineage>
</organism>
<dbReference type="InterPro" id="IPR000477">
    <property type="entry name" value="RT_dom"/>
</dbReference>
<dbReference type="CDD" id="cd01647">
    <property type="entry name" value="RT_LTR"/>
    <property type="match status" value="1"/>
</dbReference>
<feature type="domain" description="CCHC-type" evidence="12">
    <location>
        <begin position="433"/>
        <end position="447"/>
    </location>
</feature>
<keyword evidence="10" id="KW-0175">Coiled coil</keyword>
<feature type="compositionally biased region" description="Low complexity" evidence="11">
    <location>
        <begin position="366"/>
        <end position="381"/>
    </location>
</feature>
<dbReference type="CDD" id="cd09274">
    <property type="entry name" value="RNase_HI_RT_Ty3"/>
    <property type="match status" value="1"/>
</dbReference>
<dbReference type="Pfam" id="PF17917">
    <property type="entry name" value="RT_RNaseH"/>
    <property type="match status" value="1"/>
</dbReference>
<dbReference type="Gene3D" id="3.30.420.10">
    <property type="entry name" value="Ribonuclease H-like superfamily/Ribonuclease H"/>
    <property type="match status" value="1"/>
</dbReference>
<dbReference type="PANTHER" id="PTHR37984:SF5">
    <property type="entry name" value="PROTEIN NYNRIN-LIKE"/>
    <property type="match status" value="1"/>
</dbReference>
<dbReference type="InterPro" id="IPR001584">
    <property type="entry name" value="Integrase_cat-core"/>
</dbReference>
<dbReference type="InterPro" id="IPR043128">
    <property type="entry name" value="Rev_trsase/Diguanyl_cyclase"/>
</dbReference>
<evidence type="ECO:0000256" key="3">
    <source>
        <dbReference type="ARBA" id="ARBA00022679"/>
    </source>
</evidence>
<dbReference type="GO" id="GO:0019899">
    <property type="term" value="F:enzyme binding"/>
    <property type="evidence" value="ECO:0007669"/>
    <property type="project" value="UniProtKB-ARBA"/>
</dbReference>
<keyword evidence="9" id="KW-0479">Metal-binding</keyword>
<feature type="compositionally biased region" description="Low complexity" evidence="11">
    <location>
        <begin position="400"/>
        <end position="414"/>
    </location>
</feature>
<dbReference type="SMART" id="SM00343">
    <property type="entry name" value="ZnF_C2HC"/>
    <property type="match status" value="1"/>
</dbReference>
<dbReference type="Gene3D" id="3.10.20.370">
    <property type="match status" value="1"/>
</dbReference>
<accession>A0A914VEK8</accession>
<feature type="compositionally biased region" description="Polar residues" evidence="11">
    <location>
        <begin position="382"/>
        <end position="399"/>
    </location>
</feature>
<evidence type="ECO:0000259" key="13">
    <source>
        <dbReference type="PROSITE" id="PS50878"/>
    </source>
</evidence>
<evidence type="ECO:0000256" key="6">
    <source>
        <dbReference type="ARBA" id="ARBA00022759"/>
    </source>
</evidence>
<dbReference type="SUPFAM" id="SSF53098">
    <property type="entry name" value="Ribonuclease H-like"/>
    <property type="match status" value="1"/>
</dbReference>
<dbReference type="FunFam" id="3.10.10.10:FF:000007">
    <property type="entry name" value="Retrovirus-related Pol polyprotein from transposon 17.6-like Protein"/>
    <property type="match status" value="1"/>
</dbReference>
<dbReference type="FunFam" id="3.30.70.270:FF:000020">
    <property type="entry name" value="Transposon Tf2-6 polyprotein-like Protein"/>
    <property type="match status" value="1"/>
</dbReference>
<dbReference type="InterPro" id="IPR012337">
    <property type="entry name" value="RNaseH-like_sf"/>
</dbReference>
<dbReference type="GO" id="GO:0042575">
    <property type="term" value="C:DNA polymerase complex"/>
    <property type="evidence" value="ECO:0007669"/>
    <property type="project" value="UniProtKB-ARBA"/>
</dbReference>
<evidence type="ECO:0000259" key="12">
    <source>
        <dbReference type="PROSITE" id="PS50158"/>
    </source>
</evidence>
<evidence type="ECO:0000256" key="8">
    <source>
        <dbReference type="ARBA" id="ARBA00022918"/>
    </source>
</evidence>
<dbReference type="InterPro" id="IPR041588">
    <property type="entry name" value="Integrase_H2C2"/>
</dbReference>
<evidence type="ECO:0000256" key="2">
    <source>
        <dbReference type="ARBA" id="ARBA00022670"/>
    </source>
</evidence>
<dbReference type="GO" id="GO:0003964">
    <property type="term" value="F:RNA-directed DNA polymerase activity"/>
    <property type="evidence" value="ECO:0007669"/>
    <property type="project" value="UniProtKB-KW"/>
</dbReference>
<evidence type="ECO:0000256" key="10">
    <source>
        <dbReference type="SAM" id="Coils"/>
    </source>
</evidence>
<feature type="domain" description="Reverse transcriptase" evidence="13">
    <location>
        <begin position="878"/>
        <end position="1057"/>
    </location>
</feature>
<dbReference type="EC" id="2.7.7.49" evidence="1"/>
<dbReference type="FunFam" id="3.10.20.370:FF:000001">
    <property type="entry name" value="Retrovirus-related Pol polyprotein from transposon 17.6-like protein"/>
    <property type="match status" value="1"/>
</dbReference>
<keyword evidence="9" id="KW-0862">Zinc</keyword>
<evidence type="ECO:0000256" key="7">
    <source>
        <dbReference type="ARBA" id="ARBA00022801"/>
    </source>
</evidence>
<evidence type="ECO:0000313" key="16">
    <source>
        <dbReference type="WBParaSite" id="PSAMB.scaffold185size68067.g3074.t1"/>
    </source>
</evidence>
<evidence type="ECO:0000256" key="4">
    <source>
        <dbReference type="ARBA" id="ARBA00022695"/>
    </source>
</evidence>
<dbReference type="Pfam" id="PF00078">
    <property type="entry name" value="RVT_1"/>
    <property type="match status" value="1"/>
</dbReference>
<feature type="compositionally biased region" description="Basic residues" evidence="11">
    <location>
        <begin position="1750"/>
        <end position="1760"/>
    </location>
</feature>
<dbReference type="InterPro" id="IPR050951">
    <property type="entry name" value="Retrovirus_Pol_polyprotein"/>
</dbReference>
<evidence type="ECO:0000256" key="1">
    <source>
        <dbReference type="ARBA" id="ARBA00012493"/>
    </source>
</evidence>
<dbReference type="GO" id="GO:0006508">
    <property type="term" value="P:proteolysis"/>
    <property type="evidence" value="ECO:0007669"/>
    <property type="project" value="UniProtKB-KW"/>
</dbReference>
<dbReference type="InterPro" id="IPR036875">
    <property type="entry name" value="Znf_CCHC_sf"/>
</dbReference>
<keyword evidence="8" id="KW-0695">RNA-directed DNA polymerase</keyword>
<dbReference type="InterPro" id="IPR036397">
    <property type="entry name" value="RNaseH_sf"/>
</dbReference>
<dbReference type="InterPro" id="IPR043502">
    <property type="entry name" value="DNA/RNA_pol_sf"/>
</dbReference>
<feature type="region of interest" description="Disordered" evidence="11">
    <location>
        <begin position="357"/>
        <end position="426"/>
    </location>
</feature>
<dbReference type="GO" id="GO:0008233">
    <property type="term" value="F:peptidase activity"/>
    <property type="evidence" value="ECO:0007669"/>
    <property type="project" value="UniProtKB-KW"/>
</dbReference>
<feature type="compositionally biased region" description="Polar residues" evidence="11">
    <location>
        <begin position="415"/>
        <end position="426"/>
    </location>
</feature>
<dbReference type="GO" id="GO:0004519">
    <property type="term" value="F:endonuclease activity"/>
    <property type="evidence" value="ECO:0007669"/>
    <property type="project" value="UniProtKB-KW"/>
</dbReference>
<dbReference type="GO" id="GO:0015074">
    <property type="term" value="P:DNA integration"/>
    <property type="evidence" value="ECO:0007669"/>
    <property type="project" value="InterPro"/>
</dbReference>
<feature type="domain" description="Integrase catalytic" evidence="14">
    <location>
        <begin position="1451"/>
        <end position="1614"/>
    </location>
</feature>
<feature type="region of interest" description="Disordered" evidence="11">
    <location>
        <begin position="441"/>
        <end position="491"/>
    </location>
</feature>
<keyword evidence="4" id="KW-0548">Nucleotidyltransferase</keyword>
<dbReference type="Proteomes" id="UP000887566">
    <property type="component" value="Unplaced"/>
</dbReference>
<evidence type="ECO:0000256" key="11">
    <source>
        <dbReference type="SAM" id="MobiDB-lite"/>
    </source>
</evidence>
<protein>
    <recommendedName>
        <fullName evidence="1">RNA-directed DNA polymerase</fullName>
        <ecNumber evidence="1">2.7.7.49</ecNumber>
    </recommendedName>
</protein>
<sequence length="1824" mass="203703">MLRTESQANAQMVDSAIIQKSETEGMTDAVQRLQTELRRVQRAHDQLARQVQLDQSQIALLREQLSDTVNAGSDDDDAWSVRSGVGKGAQMNDAPWGASPLPIAEARQRVSEGGLTTPFRAVTGPPATFGSGAAAQATDGVVAPGQHHPNTASTVPFYQFKAPSLAREPLQQPGSRQSAFCPNAIKLMSKLTKFTGNVAENRVMFADWLKDFYVRLDTLGVEVESIVALNVLRDNLGGAALQTFDLIPNHCRSFEYAVAYLTDKFDAMNSFNADYHLFVSMRQNQSESCDDFARKLQIRAQQVFRARDEQMVDELLRGQFISGLYDQDVQSKVKLERGLNTFVDVVAYTRHIEQHRREMQALHSDQSQPQQTQFNQNNNKQTGWNTGNSARQPTTSTFDQAPANQQQTANTSTTIPSPGQTMAPAPTTQTLQCWTCGETGHRSSNCPAKAKGEARPRQTQVTKNEPNSDRGQYRANAAQQNKPGEPPTTAADQHLSLFYDYVAHDPYIMTEYTSDVMNVRSMSAELKNDSTLFGPLTEVSFNVCGLTSSGPIDSGSQTSIVSYELLRKLRVGKHIDIREACTDCPPGMDIRSVTNQQLPILGLLTLSVTAPTGKTIRAPFLVQEYGLGHDILIGTNYMAQLGYSLVADGLGNALDKSPVAPMQRPLSVMHAQPARVRLVKPVSILSQRDQLLTVRTEHPLKNAEDEPILFEPDVERSFDGLQMQAMIVQPDSNGEFKLLVRNLSTQRLCLDPNEYLGTAETVEMTPLLQETNDERNPTVPIVQLLTKSDDSMNPDRASRLLESISWDGCALAPEARQQLKELIVEFEHAFALDDNELGQTHVATHKIDTGEAKPVKQPLRPCPFALRETVNRLTQQYLAQGIISPSKSPWSSPLVIVKKKDSTPRYCVDMRAVNTATKVDAYPLPRIKDILHSLNGRSRFTLIDLRSGFWQVPLDPESREKTAFNTYTGHYEFNVMPFGLVNSGATFERLMETVLAGLQWNFVFLYLDDILIASPDDKSHIQHIRMVLERLKQANLRAKPSKCAFGKSQTEYLGHIISAEGIKPDPAKTAMIANLATPRNLKKLQAFLGFATYYREFVPDLAKIAAPLYALTAKDVKFSWSKECEAAFRTICQALCTAPLLAYPDFEGAQSGERPFLLYTDACKSAIGAVISQSGRDGKIHVLAYESRKTRGAEQNYGITDLEALALVHTVKKFRQLLYGYPCVAYTDHAALKSLMTNKHVSGRLARWQLLLSEFHLTITVRPGSKHQNADFLSRLHEDEEGVELDAEAQKQRVGVGESLGTVLLTHTVDAGSSARDDVSVPMRPIISEQRVDVFFGPIIDYLESGSLPDDPKTAKRIVIEASQYAIDDSALFFVDHKRKGHMRLALPQELRQTAVIEVHAGVFGGHLCFERVYYALAHTYYWPGMAKDVKRWLRSCLVCATSRDSPKHRPPLNPIQTEGIFDVLSVDVLEMPLTCNGNRYIVSFVDCFSKYCEAFATANQTAETIARLLVNNVVCRHGCPAKLLSDRGPAFMSDLMSEVLQHLGIKKLNTSGYHPQGNGEVERMNRTLIKMLQRSADATVDWDRRLPFTLFAYNSTPAKSHGFPPSFLLYGREVRRPLSIDFEPPPSADAAQIDDYRHELLANLAAANEAAMARLEKAQNRQKQYYDKQQPISKFSVGQRVLVYMPVEKTGKTRKLNRPNYGPFYIRTLTESNAEIELATDSTDKRFVALERLRPCPLEIPSDQVYVGQRKKRRRRRKQPSINEPRKDQTNCQTMARQGEPSGNLDGAVELQRQPNDSMSAQNHHNLRPNPKRTTLPAGFRRW</sequence>
<dbReference type="SUPFAM" id="SSF56672">
    <property type="entry name" value="DNA/RNA polymerases"/>
    <property type="match status" value="1"/>
</dbReference>
<evidence type="ECO:0000313" key="15">
    <source>
        <dbReference type="Proteomes" id="UP000887566"/>
    </source>
</evidence>
<keyword evidence="15" id="KW-1185">Reference proteome</keyword>
<evidence type="ECO:0000256" key="5">
    <source>
        <dbReference type="ARBA" id="ARBA00022722"/>
    </source>
</evidence>
<dbReference type="PROSITE" id="PS50878">
    <property type="entry name" value="RT_POL"/>
    <property type="match status" value="1"/>
</dbReference>
<dbReference type="FunFam" id="3.30.420.10:FF:000032">
    <property type="entry name" value="Retrovirus-related Pol polyprotein from transposon 297-like Protein"/>
    <property type="match status" value="1"/>
</dbReference>
<dbReference type="GO" id="GO:0003676">
    <property type="term" value="F:nucleic acid binding"/>
    <property type="evidence" value="ECO:0007669"/>
    <property type="project" value="InterPro"/>
</dbReference>
<dbReference type="InterPro" id="IPR001878">
    <property type="entry name" value="Znf_CCHC"/>
</dbReference>
<dbReference type="Pfam" id="PF17921">
    <property type="entry name" value="Integrase_H2C2"/>
    <property type="match status" value="1"/>
</dbReference>
<dbReference type="Gene3D" id="3.30.70.270">
    <property type="match status" value="2"/>
</dbReference>
<proteinExistence type="predicted"/>
<feature type="compositionally biased region" description="Polar residues" evidence="11">
    <location>
        <begin position="1794"/>
        <end position="1805"/>
    </location>
</feature>
<keyword evidence="5" id="KW-0540">Nuclease</keyword>
<keyword evidence="9" id="KW-0863">Zinc-finger</keyword>
<feature type="region of interest" description="Disordered" evidence="11">
    <location>
        <begin position="1748"/>
        <end position="1824"/>
    </location>
</feature>
<dbReference type="GO" id="GO:0008270">
    <property type="term" value="F:zinc ion binding"/>
    <property type="evidence" value="ECO:0007669"/>
    <property type="project" value="UniProtKB-KW"/>
</dbReference>
<dbReference type="SUPFAM" id="SSF57756">
    <property type="entry name" value="Retrovirus zinc finger-like domains"/>
    <property type="match status" value="1"/>
</dbReference>
<dbReference type="Gene3D" id="4.10.60.10">
    <property type="entry name" value="Zinc finger, CCHC-type"/>
    <property type="match status" value="1"/>
</dbReference>
<keyword evidence="7" id="KW-0378">Hydrolase</keyword>
<dbReference type="PANTHER" id="PTHR37984">
    <property type="entry name" value="PROTEIN CBG26694"/>
    <property type="match status" value="1"/>
</dbReference>
<dbReference type="Gene3D" id="1.10.340.70">
    <property type="match status" value="1"/>
</dbReference>
<dbReference type="InterPro" id="IPR041373">
    <property type="entry name" value="RT_RNaseH"/>
</dbReference>
<keyword evidence="6" id="KW-0255">Endonuclease</keyword>
<dbReference type="WBParaSite" id="PSAMB.scaffold185size68067.g3074.t1">
    <property type="protein sequence ID" value="PSAMB.scaffold185size68067.g3074.t1"/>
    <property type="gene ID" value="PSAMB.scaffold185size68067.g3074"/>
</dbReference>